<dbReference type="OrthoDB" id="405996at2759"/>
<evidence type="ECO:0000256" key="1">
    <source>
        <dbReference type="SAM" id="MobiDB-lite"/>
    </source>
</evidence>
<dbReference type="Gene3D" id="3.60.10.10">
    <property type="entry name" value="Endonuclease/exonuclease/phosphatase"/>
    <property type="match status" value="1"/>
</dbReference>
<feature type="domain" description="Inositol polyphosphate-related phosphatase" evidence="2">
    <location>
        <begin position="216"/>
        <end position="513"/>
    </location>
</feature>
<dbReference type="InterPro" id="IPR046985">
    <property type="entry name" value="IP5"/>
</dbReference>
<dbReference type="InterPro" id="IPR036691">
    <property type="entry name" value="Endo/exonu/phosph_ase_sf"/>
</dbReference>
<dbReference type="PANTHER" id="PTHR11200:SF275">
    <property type="entry name" value="LD06095P"/>
    <property type="match status" value="1"/>
</dbReference>
<evidence type="ECO:0000313" key="3">
    <source>
        <dbReference type="EMBL" id="EDP45415.1"/>
    </source>
</evidence>
<gene>
    <name evidence="3" type="ORF">MGL_0404</name>
</gene>
<feature type="compositionally biased region" description="Polar residues" evidence="1">
    <location>
        <begin position="164"/>
        <end position="180"/>
    </location>
</feature>
<accession>A8PTC9</accession>
<dbReference type="RefSeq" id="XP_001732629.1">
    <property type="nucleotide sequence ID" value="XM_001732577.1"/>
</dbReference>
<dbReference type="AlphaFoldDB" id="A8PTC9"/>
<dbReference type="KEGG" id="mgl:MGL_0404"/>
<dbReference type="SUPFAM" id="SSF56219">
    <property type="entry name" value="DNase I-like"/>
    <property type="match status" value="1"/>
</dbReference>
<dbReference type="EMBL" id="AAYY01000001">
    <property type="protein sequence ID" value="EDP45415.1"/>
    <property type="molecule type" value="Genomic_DNA"/>
</dbReference>
<feature type="region of interest" description="Disordered" evidence="1">
    <location>
        <begin position="481"/>
        <end position="513"/>
    </location>
</feature>
<feature type="compositionally biased region" description="Low complexity" evidence="1">
    <location>
        <begin position="185"/>
        <end position="200"/>
    </location>
</feature>
<dbReference type="Pfam" id="PF22669">
    <property type="entry name" value="Exo_endo_phos2"/>
    <property type="match status" value="2"/>
</dbReference>
<dbReference type="PANTHER" id="PTHR11200">
    <property type="entry name" value="INOSITOL 5-PHOSPHATASE"/>
    <property type="match status" value="1"/>
</dbReference>
<sequence length="756" mass="83732">MPDEIHTSASRSSTTSSHVKSAFERYVDAISSPEHPTIKVRIMTWNMHGHVPLGDLAILFGRVGVYEPASPDWDEDNTILNDAYKGVKAKGQLHVPKEDRIPQLPLSDVHPYHVVVVSCQECPWGEGSQLMHKIHTAGEFGDAYRLTRTKRDLTPSEIQAAMATTSPTISSTPEFGTDASSMKRPPLSVSIPSPVSGVNSFSPSDEKEEVINSDGRRVTVTSRAWSKICQDWFCNGIQRSGNELLSRAMFSDTNEGETSLSDSDTPGTTPASVESHISRPLFSPRSMRNPPEQLGPYCLLIKERMMGCYTAVYVWRGCMDRVRGASAHAVKSGILAGRMGNKGGIGISLKLGETRLLFINAHLAAHANRLDARVANIEKIKSELKVDTFLPPNHPLLKSNDITKCFDHCFWCGDLNFRVDITRKHADWLLQQQSYDDALEFDQLRKLLRTGNALEGFREAPIDFPPTYKYDLEKAQKHKLRHQPSIMLQQARPPGGSVSRKSSAKSLDEESVSEKPRPLWRRFLRKLDRSEETIKQQAAQRQENNLATLGSVASSSTLSVVSTSSSVTENLDPAPSSSSISSTPLPTTDALSHKLSLTSLEDKAPSVRSVLYDSSAKQRVPSWCDRVLWRSNASAKKHTARADIAARQNKSGFMPWINKHIHRHQHANEHDVSKSHAGSESSHHILVHAPLDWIHAIAESNKNNSLMESILHDDVLTPTKGRVKVLNYHTIDDDGVQALGARSDHRPVIFSAAIGI</sequence>
<name>A8PTC9_MALGO</name>
<organism evidence="3 4">
    <name type="scientific">Malassezia globosa (strain ATCC MYA-4612 / CBS 7966)</name>
    <name type="common">Dandruff-associated fungus</name>
    <dbReference type="NCBI Taxonomy" id="425265"/>
    <lineage>
        <taxon>Eukaryota</taxon>
        <taxon>Fungi</taxon>
        <taxon>Dikarya</taxon>
        <taxon>Basidiomycota</taxon>
        <taxon>Ustilaginomycotina</taxon>
        <taxon>Malasseziomycetes</taxon>
        <taxon>Malasseziales</taxon>
        <taxon>Malasseziaceae</taxon>
        <taxon>Malassezia</taxon>
    </lineage>
</organism>
<dbReference type="STRING" id="425265.A8PTC9"/>
<feature type="region of interest" description="Disordered" evidence="1">
    <location>
        <begin position="164"/>
        <end position="213"/>
    </location>
</feature>
<dbReference type="SMART" id="SM00128">
    <property type="entry name" value="IPPc"/>
    <property type="match status" value="1"/>
</dbReference>
<dbReference type="InParanoid" id="A8PTC9"/>
<keyword evidence="4" id="KW-1185">Reference proteome</keyword>
<dbReference type="VEuPathDB" id="FungiDB:MGL_0404"/>
<dbReference type="GeneID" id="5856935"/>
<reference evidence="3 4" key="1">
    <citation type="journal article" date="2007" name="Proc. Natl. Acad. Sci. U.S.A.">
        <title>Dandruff-associated Malassezia genomes reveal convergent and divergent virulence traits shared with plant and human fungal pathogens.</title>
        <authorList>
            <person name="Xu J."/>
            <person name="Saunders C.W."/>
            <person name="Hu P."/>
            <person name="Grant R.A."/>
            <person name="Boekhout T."/>
            <person name="Kuramae E.E."/>
            <person name="Kronstad J.W."/>
            <person name="Deangelis Y.M."/>
            <person name="Reeder N.L."/>
            <person name="Johnstone K.R."/>
            <person name="Leland M."/>
            <person name="Fieno A.M."/>
            <person name="Begley W.M."/>
            <person name="Sun Y."/>
            <person name="Lacey M.P."/>
            <person name="Chaudhary T."/>
            <person name="Keough T."/>
            <person name="Chu L."/>
            <person name="Sears R."/>
            <person name="Yuan B."/>
            <person name="Dawson T.L.Jr."/>
        </authorList>
    </citation>
    <scope>NUCLEOTIDE SEQUENCE [LARGE SCALE GENOMIC DNA]</scope>
    <source>
        <strain evidence="4">ATCC MYA-4612 / CBS 7966</strain>
    </source>
</reference>
<dbReference type="Proteomes" id="UP000008837">
    <property type="component" value="Unassembled WGS sequence"/>
</dbReference>
<feature type="region of interest" description="Disordered" evidence="1">
    <location>
        <begin position="252"/>
        <end position="275"/>
    </location>
</feature>
<dbReference type="InterPro" id="IPR000300">
    <property type="entry name" value="IPPc"/>
</dbReference>
<dbReference type="GO" id="GO:0004439">
    <property type="term" value="F:phosphatidylinositol-4,5-bisphosphate 5-phosphatase activity"/>
    <property type="evidence" value="ECO:0007669"/>
    <property type="project" value="TreeGrafter"/>
</dbReference>
<dbReference type="GO" id="GO:0046856">
    <property type="term" value="P:phosphatidylinositol dephosphorylation"/>
    <property type="evidence" value="ECO:0007669"/>
    <property type="project" value="InterPro"/>
</dbReference>
<evidence type="ECO:0000259" key="2">
    <source>
        <dbReference type="SMART" id="SM00128"/>
    </source>
</evidence>
<feature type="compositionally biased region" description="Low complexity" evidence="1">
    <location>
        <begin position="575"/>
        <end position="588"/>
    </location>
</feature>
<protein>
    <recommendedName>
        <fullName evidence="2">Inositol polyphosphate-related phosphatase domain-containing protein</fullName>
    </recommendedName>
</protein>
<comment type="caution">
    <text evidence="3">The sequence shown here is derived from an EMBL/GenBank/DDBJ whole genome shotgun (WGS) entry which is preliminary data.</text>
</comment>
<feature type="compositionally biased region" description="Polar residues" evidence="1">
    <location>
        <begin position="252"/>
        <end position="272"/>
    </location>
</feature>
<proteinExistence type="predicted"/>
<evidence type="ECO:0000313" key="4">
    <source>
        <dbReference type="Proteomes" id="UP000008837"/>
    </source>
</evidence>
<feature type="region of interest" description="Disordered" evidence="1">
    <location>
        <begin position="566"/>
        <end position="588"/>
    </location>
</feature>